<accession>A0A6G1QS69</accession>
<dbReference type="SUPFAM" id="SSF56204">
    <property type="entry name" value="Hect, E3 ligase catalytic domain"/>
    <property type="match status" value="1"/>
</dbReference>
<dbReference type="AlphaFoldDB" id="A0A6G1QS69"/>
<evidence type="ECO:0000313" key="5">
    <source>
        <dbReference type="EMBL" id="KAF3705570.1"/>
    </source>
</evidence>
<dbReference type="InterPro" id="IPR035983">
    <property type="entry name" value="Hect_E3_ubiquitin_ligase"/>
</dbReference>
<dbReference type="GO" id="GO:0004842">
    <property type="term" value="F:ubiquitin-protein transferase activity"/>
    <property type="evidence" value="ECO:0007669"/>
    <property type="project" value="InterPro"/>
</dbReference>
<dbReference type="InterPro" id="IPR000569">
    <property type="entry name" value="HECT_dom"/>
</dbReference>
<feature type="region of interest" description="Disordered" evidence="3">
    <location>
        <begin position="123"/>
        <end position="143"/>
    </location>
</feature>
<protein>
    <recommendedName>
        <fullName evidence="4">HECT domain-containing protein</fullName>
    </recommendedName>
</protein>
<dbReference type="Pfam" id="PF00632">
    <property type="entry name" value="HECT"/>
    <property type="match status" value="1"/>
</dbReference>
<evidence type="ECO:0000259" key="4">
    <source>
        <dbReference type="Pfam" id="PF00632"/>
    </source>
</evidence>
<evidence type="ECO:0000313" key="6">
    <source>
        <dbReference type="Proteomes" id="UP000503349"/>
    </source>
</evidence>
<proteinExistence type="predicted"/>
<evidence type="ECO:0000256" key="3">
    <source>
        <dbReference type="SAM" id="MobiDB-lite"/>
    </source>
</evidence>
<feature type="domain" description="HECT" evidence="4">
    <location>
        <begin position="330"/>
        <end position="575"/>
    </location>
</feature>
<keyword evidence="1" id="KW-0808">Transferase</keyword>
<reference evidence="5 6" key="1">
    <citation type="submission" date="2019-02" db="EMBL/GenBank/DDBJ databases">
        <title>Opniocepnalus argus genome.</title>
        <authorList>
            <person name="Zhou C."/>
            <person name="Xiao S."/>
        </authorList>
    </citation>
    <scope>NUCLEOTIDE SEQUENCE [LARGE SCALE GENOMIC DNA]</scope>
    <source>
        <strain evidence="5">OARG1902GOOAL</strain>
        <tissue evidence="5">Muscle</tissue>
    </source>
</reference>
<keyword evidence="2" id="KW-0833">Ubl conjugation pathway</keyword>
<dbReference type="Proteomes" id="UP000503349">
    <property type="component" value="Chromosome 22"/>
</dbReference>
<reference evidence="6" key="2">
    <citation type="submission" date="2019-02" db="EMBL/GenBank/DDBJ databases">
        <title>Opniocepnalus argus Var Kimnra genome.</title>
        <authorList>
            <person name="Zhou C."/>
            <person name="Xiao S."/>
        </authorList>
    </citation>
    <scope>NUCLEOTIDE SEQUENCE [LARGE SCALE GENOMIC DNA]</scope>
</reference>
<feature type="compositionally biased region" description="Low complexity" evidence="3">
    <location>
        <begin position="128"/>
        <end position="138"/>
    </location>
</feature>
<name>A0A6G1QS69_CHAAH</name>
<keyword evidence="6" id="KW-1185">Reference proteome</keyword>
<sequence>MHRHGDTEEDQMTQSIYADQYQEKGLDVYECNERTSSAHSAVVEVTDPTSLSYDSEVFVGGSVNASSAGELDDTFPVCVLTEDLCTSTPVLGVHVGRAVHTSGDADCELLNETHWVEPILDFAPTEDSSSSRSSTSSTVIGSENERGAHCSEVFVGGSVNASSAREPEDTFPVCLLPEEDFRVALCTPTVVVQDHVEPAFRTSGNAVYQLLNETHRVEPILDFAPTEDISGSGPSASSTVIEGENEHCANSELILVEVKLHRVTLLEEMISQFKDESILNYRLQYSLIKERARDADGVARDVYAAFWAEFLDCAAEGAEMRVPSLLAKWQEEEWKAVGRILAKGFTEQGYFPLRLAPAFTTALIFGEHAVCSDLLFQSFTLYLSHGEKKLINAALQQDLDGDGQEELLELLDRLGVKTVPSQDTLKAVLIQAAHKQIIQQPKYALDNMSAVAAQSLRTRLTTIAKVQTMYEEKKPTSRKVLKMIEARPETPAENRSFRFLQRYIVGLEEEGLRRMLRFVTGSDIICVAKITVKFTTLDGLARRPIAHTCGPLLALPCTYNSYPELYVEMENVLTSNYYTMDIV</sequence>
<evidence type="ECO:0000256" key="2">
    <source>
        <dbReference type="ARBA" id="ARBA00022786"/>
    </source>
</evidence>
<gene>
    <name evidence="5" type="ORF">EXN66_Car021261</name>
</gene>
<evidence type="ECO:0000256" key="1">
    <source>
        <dbReference type="ARBA" id="ARBA00022679"/>
    </source>
</evidence>
<organism evidence="5 6">
    <name type="scientific">Channa argus</name>
    <name type="common">Northern snakehead</name>
    <name type="synonym">Ophicephalus argus</name>
    <dbReference type="NCBI Taxonomy" id="215402"/>
    <lineage>
        <taxon>Eukaryota</taxon>
        <taxon>Metazoa</taxon>
        <taxon>Chordata</taxon>
        <taxon>Craniata</taxon>
        <taxon>Vertebrata</taxon>
        <taxon>Euteleostomi</taxon>
        <taxon>Actinopterygii</taxon>
        <taxon>Neopterygii</taxon>
        <taxon>Teleostei</taxon>
        <taxon>Neoteleostei</taxon>
        <taxon>Acanthomorphata</taxon>
        <taxon>Anabantaria</taxon>
        <taxon>Anabantiformes</taxon>
        <taxon>Channoidei</taxon>
        <taxon>Channidae</taxon>
        <taxon>Channa</taxon>
    </lineage>
</organism>
<dbReference type="Gene3D" id="3.90.1750.10">
    <property type="entry name" value="Hect, E3 ligase catalytic domains"/>
    <property type="match status" value="1"/>
</dbReference>
<dbReference type="EMBL" id="CM015733">
    <property type="protein sequence ID" value="KAF3705570.1"/>
    <property type="molecule type" value="Genomic_DNA"/>
</dbReference>